<protein>
    <submittedName>
        <fullName evidence="3">WW domain binding protein 1</fullName>
    </submittedName>
</protein>
<organism evidence="3 4">
    <name type="scientific">Malurus cyaneus samueli</name>
    <dbReference type="NCBI Taxonomy" id="2593467"/>
    <lineage>
        <taxon>Eukaryota</taxon>
        <taxon>Metazoa</taxon>
        <taxon>Chordata</taxon>
        <taxon>Craniata</taxon>
        <taxon>Vertebrata</taxon>
        <taxon>Euteleostomi</taxon>
        <taxon>Archelosauria</taxon>
        <taxon>Archosauria</taxon>
        <taxon>Dinosauria</taxon>
        <taxon>Saurischia</taxon>
        <taxon>Theropoda</taxon>
        <taxon>Coelurosauria</taxon>
        <taxon>Aves</taxon>
        <taxon>Neognathae</taxon>
        <taxon>Neoaves</taxon>
        <taxon>Telluraves</taxon>
        <taxon>Australaves</taxon>
        <taxon>Passeriformes</taxon>
        <taxon>Meliphagoidea</taxon>
        <taxon>Maluridae</taxon>
        <taxon>Malurus</taxon>
    </lineage>
</organism>
<evidence type="ECO:0000313" key="3">
    <source>
        <dbReference type="Ensembl" id="ENSMCSP00000014128.1"/>
    </source>
</evidence>
<feature type="compositionally biased region" description="Basic and acidic residues" evidence="1">
    <location>
        <begin position="253"/>
        <end position="266"/>
    </location>
</feature>
<keyword evidence="2" id="KW-1133">Transmembrane helix</keyword>
<evidence type="ECO:0000313" key="4">
    <source>
        <dbReference type="Proteomes" id="UP000694560"/>
    </source>
</evidence>
<dbReference type="OrthoDB" id="9907279at2759"/>
<keyword evidence="2" id="KW-0812">Transmembrane</keyword>
<evidence type="ECO:0000256" key="2">
    <source>
        <dbReference type="SAM" id="Phobius"/>
    </source>
</evidence>
<proteinExistence type="predicted"/>
<feature type="region of interest" description="Disordered" evidence="1">
    <location>
        <begin position="1"/>
        <end position="21"/>
    </location>
</feature>
<dbReference type="Proteomes" id="UP000694560">
    <property type="component" value="Unplaced"/>
</dbReference>
<reference evidence="3" key="2">
    <citation type="submission" date="2025-09" db="UniProtKB">
        <authorList>
            <consortium name="Ensembl"/>
        </authorList>
    </citation>
    <scope>IDENTIFICATION</scope>
</reference>
<reference evidence="3" key="1">
    <citation type="submission" date="2025-08" db="UniProtKB">
        <authorList>
            <consortium name="Ensembl"/>
        </authorList>
    </citation>
    <scope>IDENTIFICATION</scope>
</reference>
<dbReference type="PANTHER" id="PTHR16209:SF5">
    <property type="entry name" value="WW DOMAIN-BINDING PROTEIN 1"/>
    <property type="match status" value="1"/>
</dbReference>
<dbReference type="AlphaFoldDB" id="A0A8C5TYZ5"/>
<dbReference type="PANTHER" id="PTHR16209">
    <property type="entry name" value="VESICULAR, OVEREXPRESSED IN CANCER, PROSURVIVAL PROTEIN 1"/>
    <property type="match status" value="1"/>
</dbReference>
<dbReference type="Ensembl" id="ENSMCST00000014494.1">
    <property type="protein sequence ID" value="ENSMCSP00000014128.1"/>
    <property type="gene ID" value="ENSMCSG00000009974.1"/>
</dbReference>
<dbReference type="GO" id="GO:0050699">
    <property type="term" value="F:WW domain binding"/>
    <property type="evidence" value="ECO:0007669"/>
    <property type="project" value="TreeGrafter"/>
</dbReference>
<dbReference type="InterPro" id="IPR051994">
    <property type="entry name" value="WW_domain-binding"/>
</dbReference>
<evidence type="ECO:0000256" key="1">
    <source>
        <dbReference type="SAM" id="MobiDB-lite"/>
    </source>
</evidence>
<sequence>MVQTTLPGQRCGRTHRSGGRGALRQRPLVRAGRGGGARGAAVTVRPCPQAREFCPGVNNRPYVCETGHCCGESGCCTYYYELWWFWLLWTILILLSCCCAFRHRRAKLRLQQQQRQREINLIAYHGAVPSPSIPSGPFPGARLLASFKLPAYEEVAQRPGTPPPPYSPGSPSLSPGSSGGCSSCSCGCSCASSPSSSSLSAPGTDETDPEPGPGPGDGSAGRDGGSSSTGTGVSWDLPPPEEPPARGGPPKQVPRDFCEAEGRLCSDTEGGEEGRSGMVPGDGGGRHRRLTGDSGIEVGRGPEEEEGEPRAVGDQGMVGARLTCAACLSPPGPPTGVWTQHRAPGGPSPRLTPTLQRDGVLLESPPL</sequence>
<name>A0A8C5TYZ5_9PASS</name>
<feature type="compositionally biased region" description="Gly residues" evidence="1">
    <location>
        <begin position="215"/>
        <end position="224"/>
    </location>
</feature>
<dbReference type="Pfam" id="PF11669">
    <property type="entry name" value="WBP-1"/>
    <property type="match status" value="1"/>
</dbReference>
<dbReference type="InterPro" id="IPR021684">
    <property type="entry name" value="WBP1-like"/>
</dbReference>
<accession>A0A8C5TYZ5</accession>
<keyword evidence="2" id="KW-0472">Membrane</keyword>
<feature type="transmembrane region" description="Helical" evidence="2">
    <location>
        <begin position="83"/>
        <end position="101"/>
    </location>
</feature>
<feature type="region of interest" description="Disordered" evidence="1">
    <location>
        <begin position="197"/>
        <end position="313"/>
    </location>
</feature>
<feature type="region of interest" description="Disordered" evidence="1">
    <location>
        <begin position="333"/>
        <end position="367"/>
    </location>
</feature>
<keyword evidence="4" id="KW-1185">Reference proteome</keyword>